<dbReference type="GO" id="GO:0033730">
    <property type="term" value="F:arogenate dehydrogenase (NADP+) activity"/>
    <property type="evidence" value="ECO:0007669"/>
    <property type="project" value="InterPro"/>
</dbReference>
<dbReference type="Proteomes" id="UP000631114">
    <property type="component" value="Unassembled WGS sequence"/>
</dbReference>
<dbReference type="GO" id="GO:0004665">
    <property type="term" value="F:prephenate dehydrogenase (NADP+) activity"/>
    <property type="evidence" value="ECO:0007669"/>
    <property type="project" value="InterPro"/>
</dbReference>
<dbReference type="InterPro" id="IPR045011">
    <property type="entry name" value="TYRAAT1/2"/>
</dbReference>
<dbReference type="GO" id="GO:0008977">
    <property type="term" value="F:prephenate dehydrogenase (NAD+) activity"/>
    <property type="evidence" value="ECO:0007669"/>
    <property type="project" value="InterPro"/>
</dbReference>
<protein>
    <recommendedName>
        <fullName evidence="2">Prephenate/arogenate dehydrogenase domain-containing protein</fullName>
    </recommendedName>
</protein>
<dbReference type="PROSITE" id="PS51176">
    <property type="entry name" value="PDH_ADH"/>
    <property type="match status" value="1"/>
</dbReference>
<dbReference type="InterPro" id="IPR003099">
    <property type="entry name" value="Prephen_DH"/>
</dbReference>
<dbReference type="InterPro" id="IPR059064">
    <property type="entry name" value="TYRAAT2_C"/>
</dbReference>
<accession>A0A835LP34</accession>
<dbReference type="InterPro" id="IPR046826">
    <property type="entry name" value="PDH_N"/>
</dbReference>
<evidence type="ECO:0000259" key="2">
    <source>
        <dbReference type="PROSITE" id="PS51176"/>
    </source>
</evidence>
<name>A0A835LP34_9MAGN</name>
<evidence type="ECO:0000313" key="4">
    <source>
        <dbReference type="Proteomes" id="UP000631114"/>
    </source>
</evidence>
<sequence>MASFHLCNSIANVNQTKTNLSLMLASSTSSTTTPIIKLNSNLGNQSISSKQNHIANHIDKSMEPSISSSTSIVPEFPLKIGIIGLGEFGQFLAKAFKRQGHNVLGTSRSDYSEYCQEHGIEFYRHVNGLCEAQPDVILICSSILSTEDVVRKIPFHKLKPNTILADVLSVKEYARNLLLDVVPEGFGILCTHPMFGKFSGKNSWEGLRFVYDKVRISENRIQERKCEQFLSIFQDEGCQMVEMTCEEHDRYAAESQFITHMVARILSNMNLESTPINTKNYETLMELTHTTVSHSSDLFDGLFLYNLNAMEQIEKLDRAFETVKQNLFGKLRSTLRTQIEEKVTIDTSADRPSTYFLPNSNNVTDLSSFSLVPKQGKQDASVELKTEVQHASV</sequence>
<evidence type="ECO:0000256" key="1">
    <source>
        <dbReference type="ARBA" id="ARBA00023002"/>
    </source>
</evidence>
<dbReference type="AlphaFoldDB" id="A0A835LP34"/>
<dbReference type="OrthoDB" id="2414662at2759"/>
<organism evidence="3 4">
    <name type="scientific">Coptis chinensis</name>
    <dbReference type="NCBI Taxonomy" id="261450"/>
    <lineage>
        <taxon>Eukaryota</taxon>
        <taxon>Viridiplantae</taxon>
        <taxon>Streptophyta</taxon>
        <taxon>Embryophyta</taxon>
        <taxon>Tracheophyta</taxon>
        <taxon>Spermatophyta</taxon>
        <taxon>Magnoliopsida</taxon>
        <taxon>Ranunculales</taxon>
        <taxon>Ranunculaceae</taxon>
        <taxon>Coptidoideae</taxon>
        <taxon>Coptis</taxon>
    </lineage>
</organism>
<dbReference type="GO" id="GO:0070403">
    <property type="term" value="F:NAD+ binding"/>
    <property type="evidence" value="ECO:0007669"/>
    <property type="project" value="InterPro"/>
</dbReference>
<comment type="caution">
    <text evidence="3">The sequence shown here is derived from an EMBL/GenBank/DDBJ whole genome shotgun (WGS) entry which is preliminary data.</text>
</comment>
<keyword evidence="4" id="KW-1185">Reference proteome</keyword>
<gene>
    <name evidence="3" type="ORF">IFM89_031703</name>
</gene>
<dbReference type="SUPFAM" id="SSF51735">
    <property type="entry name" value="NAD(P)-binding Rossmann-fold domains"/>
    <property type="match status" value="1"/>
</dbReference>
<dbReference type="EMBL" id="JADFTS010000006">
    <property type="protein sequence ID" value="KAF9602843.1"/>
    <property type="molecule type" value="Genomic_DNA"/>
</dbReference>
<proteinExistence type="predicted"/>
<dbReference type="GO" id="GO:0006571">
    <property type="term" value="P:tyrosine biosynthetic process"/>
    <property type="evidence" value="ECO:0007669"/>
    <property type="project" value="InterPro"/>
</dbReference>
<keyword evidence="1" id="KW-0560">Oxidoreductase</keyword>
<feature type="domain" description="Prephenate/arogenate dehydrogenase" evidence="2">
    <location>
        <begin position="78"/>
        <end position="357"/>
    </location>
</feature>
<dbReference type="InterPro" id="IPR036291">
    <property type="entry name" value="NAD(P)-bd_dom_sf"/>
</dbReference>
<dbReference type="Pfam" id="PF26213">
    <property type="entry name" value="TYRAAT1_C"/>
    <property type="match status" value="1"/>
</dbReference>
<dbReference type="Gene3D" id="3.40.50.720">
    <property type="entry name" value="NAD(P)-binding Rossmann-like Domain"/>
    <property type="match status" value="1"/>
</dbReference>
<dbReference type="Pfam" id="PF02153">
    <property type="entry name" value="PDH_N"/>
    <property type="match status" value="1"/>
</dbReference>
<evidence type="ECO:0000313" key="3">
    <source>
        <dbReference type="EMBL" id="KAF9602843.1"/>
    </source>
</evidence>
<dbReference type="PANTHER" id="PTHR43207">
    <property type="entry name" value="AROGENATE DEHYDROGENASE-RELATED"/>
    <property type="match status" value="1"/>
</dbReference>
<reference evidence="3 4" key="1">
    <citation type="submission" date="2020-10" db="EMBL/GenBank/DDBJ databases">
        <title>The Coptis chinensis genome and diversification of protoberbering-type alkaloids.</title>
        <authorList>
            <person name="Wang B."/>
            <person name="Shu S."/>
            <person name="Song C."/>
            <person name="Liu Y."/>
        </authorList>
    </citation>
    <scope>NUCLEOTIDE SEQUENCE [LARGE SCALE GENOMIC DNA]</scope>
    <source>
        <strain evidence="3">HL-2020</strain>
        <tissue evidence="3">Leaf</tissue>
    </source>
</reference>
<dbReference type="PANTHER" id="PTHR43207:SF6">
    <property type="entry name" value="OS06G0542200 PROTEIN"/>
    <property type="match status" value="1"/>
</dbReference>